<gene>
    <name evidence="11" type="ORF">J2S64_000723</name>
</gene>
<dbReference type="InterPro" id="IPR015421">
    <property type="entry name" value="PyrdxlP-dep_Trfase_major"/>
</dbReference>
<accession>A0ABU2BEG2</accession>
<dbReference type="EC" id="2.8.1.7" evidence="11"/>
<dbReference type="SUPFAM" id="SSF53383">
    <property type="entry name" value="PLP-dependent transferases"/>
    <property type="match status" value="1"/>
</dbReference>
<sequence>MSTSPIYLDHAATTPMSGPALAAMTHELAQTGNPSSLHGAGRRAHRVTEEAREQLAAAAGAHPSEVIFTSGGTESDNLALKGLYWNRNAADPARKRILCSVIEHHAVLDTVEWLQAHEGADVTWLNVDTDGVIDLNALECEIAKNPHDIALITIMWANNEVGSVQPVAKVVALADPHGIPVHSDAVQAFTSVPTRFADSGLATMAVSGHKIGGPVGIGALFVRRDVVLTPVQHGGGHERALRSGTLNAAATAGFAAAATQAAANLEAEAERLATLRDTLIDGVSRLVPEAVFSGTADPGHAGTRLPGNAHFTFPGCEGDSLLFVLDMLGIHSSTGSACTAGVPRPSHVLLAMGRDEATARGAQRFTLGHTTSASDVEKLVAALPEAYARAKKAGMAAQVSSIQTAGTGFTR</sequence>
<dbReference type="InterPro" id="IPR016454">
    <property type="entry name" value="Cysteine_dSase"/>
</dbReference>
<evidence type="ECO:0000256" key="6">
    <source>
        <dbReference type="ARBA" id="ARBA00023004"/>
    </source>
</evidence>
<keyword evidence="3 11" id="KW-0808">Transferase</keyword>
<dbReference type="Pfam" id="PF00266">
    <property type="entry name" value="Aminotran_5"/>
    <property type="match status" value="1"/>
</dbReference>
<comment type="cofactor">
    <cofactor evidence="1">
        <name>pyridoxal 5'-phosphate</name>
        <dbReference type="ChEBI" id="CHEBI:597326"/>
    </cofactor>
</comment>
<dbReference type="Gene3D" id="3.40.640.10">
    <property type="entry name" value="Type I PLP-dependent aspartate aminotransferase-like (Major domain)"/>
    <property type="match status" value="1"/>
</dbReference>
<keyword evidence="7" id="KW-0411">Iron-sulfur</keyword>
<feature type="region of interest" description="Disordered" evidence="9">
    <location>
        <begin position="31"/>
        <end position="50"/>
    </location>
</feature>
<dbReference type="InterPro" id="IPR015422">
    <property type="entry name" value="PyrdxlP-dep_Trfase_small"/>
</dbReference>
<proteinExistence type="inferred from homology"/>
<evidence type="ECO:0000256" key="1">
    <source>
        <dbReference type="ARBA" id="ARBA00001933"/>
    </source>
</evidence>
<evidence type="ECO:0000256" key="9">
    <source>
        <dbReference type="SAM" id="MobiDB-lite"/>
    </source>
</evidence>
<comment type="similarity">
    <text evidence="2">Belongs to the class-V pyridoxal-phosphate-dependent aminotransferase family. NifS/IscS subfamily.</text>
</comment>
<dbReference type="InterPro" id="IPR000192">
    <property type="entry name" value="Aminotrans_V_dom"/>
</dbReference>
<evidence type="ECO:0000256" key="7">
    <source>
        <dbReference type="ARBA" id="ARBA00023014"/>
    </source>
</evidence>
<evidence type="ECO:0000256" key="4">
    <source>
        <dbReference type="ARBA" id="ARBA00022723"/>
    </source>
</evidence>
<evidence type="ECO:0000256" key="2">
    <source>
        <dbReference type="ARBA" id="ARBA00006490"/>
    </source>
</evidence>
<organism evidence="11 12">
    <name type="scientific">Paeniglutamicibacter sulfureus</name>
    <dbReference type="NCBI Taxonomy" id="43666"/>
    <lineage>
        <taxon>Bacteria</taxon>
        <taxon>Bacillati</taxon>
        <taxon>Actinomycetota</taxon>
        <taxon>Actinomycetes</taxon>
        <taxon>Micrococcales</taxon>
        <taxon>Micrococcaceae</taxon>
        <taxon>Paeniglutamicibacter</taxon>
    </lineage>
</organism>
<evidence type="ECO:0000256" key="3">
    <source>
        <dbReference type="ARBA" id="ARBA00022679"/>
    </source>
</evidence>
<feature type="domain" description="Aminotransferase class V" evidence="10">
    <location>
        <begin position="6"/>
        <end position="379"/>
    </location>
</feature>
<evidence type="ECO:0000313" key="11">
    <source>
        <dbReference type="EMBL" id="MDR7357032.1"/>
    </source>
</evidence>
<evidence type="ECO:0000256" key="5">
    <source>
        <dbReference type="ARBA" id="ARBA00022898"/>
    </source>
</evidence>
<protein>
    <submittedName>
        <fullName evidence="11">Cysteine desulfurase</fullName>
        <ecNumber evidence="11">2.8.1.7</ecNumber>
    </submittedName>
</protein>
<dbReference type="GO" id="GO:0031071">
    <property type="term" value="F:cysteine desulfurase activity"/>
    <property type="evidence" value="ECO:0007669"/>
    <property type="project" value="UniProtKB-EC"/>
</dbReference>
<dbReference type="PANTHER" id="PTHR11601:SF34">
    <property type="entry name" value="CYSTEINE DESULFURASE"/>
    <property type="match status" value="1"/>
</dbReference>
<dbReference type="Gene3D" id="1.10.260.50">
    <property type="match status" value="1"/>
</dbReference>
<name>A0ABU2BEG2_9MICC</name>
<dbReference type="Proteomes" id="UP001183817">
    <property type="component" value="Unassembled WGS sequence"/>
</dbReference>
<keyword evidence="4" id="KW-0479">Metal-binding</keyword>
<comment type="catalytic activity">
    <reaction evidence="8">
        <text>(sulfur carrier)-H + L-cysteine = (sulfur carrier)-SH + L-alanine</text>
        <dbReference type="Rhea" id="RHEA:43892"/>
        <dbReference type="Rhea" id="RHEA-COMP:14737"/>
        <dbReference type="Rhea" id="RHEA-COMP:14739"/>
        <dbReference type="ChEBI" id="CHEBI:29917"/>
        <dbReference type="ChEBI" id="CHEBI:35235"/>
        <dbReference type="ChEBI" id="CHEBI:57972"/>
        <dbReference type="ChEBI" id="CHEBI:64428"/>
        <dbReference type="EC" id="2.8.1.7"/>
    </reaction>
</comment>
<reference evidence="11 12" key="1">
    <citation type="submission" date="2023-07" db="EMBL/GenBank/DDBJ databases">
        <title>Sequencing the genomes of 1000 actinobacteria strains.</title>
        <authorList>
            <person name="Klenk H.-P."/>
        </authorList>
    </citation>
    <scope>NUCLEOTIDE SEQUENCE [LARGE SCALE GENOMIC DNA]</scope>
    <source>
        <strain evidence="11 12">DSM 20167</strain>
    </source>
</reference>
<evidence type="ECO:0000313" key="12">
    <source>
        <dbReference type="Proteomes" id="UP001183817"/>
    </source>
</evidence>
<keyword evidence="5" id="KW-0663">Pyridoxal phosphate</keyword>
<dbReference type="EMBL" id="JAVDYI010000001">
    <property type="protein sequence ID" value="MDR7357032.1"/>
    <property type="molecule type" value="Genomic_DNA"/>
</dbReference>
<dbReference type="InterPro" id="IPR015424">
    <property type="entry name" value="PyrdxlP-dep_Trfase"/>
</dbReference>
<keyword evidence="6" id="KW-0408">Iron</keyword>
<dbReference type="PIRSF" id="PIRSF005572">
    <property type="entry name" value="NifS"/>
    <property type="match status" value="1"/>
</dbReference>
<dbReference type="PANTHER" id="PTHR11601">
    <property type="entry name" value="CYSTEINE DESULFURYLASE FAMILY MEMBER"/>
    <property type="match status" value="1"/>
</dbReference>
<dbReference type="Gene3D" id="3.90.1150.10">
    <property type="entry name" value="Aspartate Aminotransferase, domain 1"/>
    <property type="match status" value="1"/>
</dbReference>
<comment type="caution">
    <text evidence="11">The sequence shown here is derived from an EMBL/GenBank/DDBJ whole genome shotgun (WGS) entry which is preliminary data.</text>
</comment>
<evidence type="ECO:0000259" key="10">
    <source>
        <dbReference type="Pfam" id="PF00266"/>
    </source>
</evidence>
<keyword evidence="12" id="KW-1185">Reference proteome</keyword>
<evidence type="ECO:0000256" key="8">
    <source>
        <dbReference type="ARBA" id="ARBA00050776"/>
    </source>
</evidence>